<accession>A0A127QMX6</accession>
<dbReference type="Proteomes" id="UP000071778">
    <property type="component" value="Chromosome"/>
</dbReference>
<dbReference type="PATRIC" id="fig|279058.17.peg.4072"/>
<feature type="domain" description="Integrase catalytic" evidence="1">
    <location>
        <begin position="254"/>
        <end position="452"/>
    </location>
</feature>
<dbReference type="InterPro" id="IPR001584">
    <property type="entry name" value="Integrase_cat-core"/>
</dbReference>
<evidence type="ECO:0000313" key="2">
    <source>
        <dbReference type="EMBL" id="AMP11440.1"/>
    </source>
</evidence>
<reference evidence="2 3" key="1">
    <citation type="submission" date="2015-11" db="EMBL/GenBank/DDBJ databases">
        <title>Exploring the genomic traits of fungus-feeding bacterial genus Collimonas.</title>
        <authorList>
            <person name="Song C."/>
            <person name="Schmidt R."/>
            <person name="de Jager V."/>
            <person name="Krzyzanowska D."/>
            <person name="Jongedijk E."/>
            <person name="Cankar K."/>
            <person name="Beekwilder J."/>
            <person name="van Veen A."/>
            <person name="de Boer W."/>
            <person name="van Veen J.A."/>
            <person name="Garbeva P."/>
        </authorList>
    </citation>
    <scope>NUCLEOTIDE SEQUENCE [LARGE SCALE GENOMIC DNA]</scope>
    <source>
        <strain evidence="2 3">Ter282</strain>
    </source>
</reference>
<protein>
    <submittedName>
        <fullName evidence="2">Integrase core domain protein</fullName>
    </submittedName>
</protein>
<dbReference type="EMBL" id="CP013235">
    <property type="protein sequence ID" value="AMP11440.1"/>
    <property type="molecule type" value="Genomic_DNA"/>
</dbReference>
<dbReference type="InterPro" id="IPR036397">
    <property type="entry name" value="RNaseH_sf"/>
</dbReference>
<dbReference type="PROSITE" id="PS50994">
    <property type="entry name" value="INTEGRASE"/>
    <property type="match status" value="1"/>
</dbReference>
<evidence type="ECO:0000259" key="1">
    <source>
        <dbReference type="PROSITE" id="PS50994"/>
    </source>
</evidence>
<gene>
    <name evidence="2" type="ORF">CAter282_3762</name>
</gene>
<dbReference type="SUPFAM" id="SSF53098">
    <property type="entry name" value="Ribonuclease H-like"/>
    <property type="match status" value="1"/>
</dbReference>
<name>A0A127QMX6_9BURK</name>
<keyword evidence="3" id="KW-1185">Reference proteome</keyword>
<proteinExistence type="predicted"/>
<sequence length="654" mass="74539">MALFAFATGLTLRRGEQLLEFRRHLPNGQVQFEDPLTGRIYAWSMAKMYRDINSGELVIFRGDGMPPATAENDDSPKPLPLLPSLESLPAKHRKGLERRLDYINSCKKQGQTRGCRRQLQRLIQKIAERRQESPPSASSVMQWWRTLDQNDACPASLVSGNLHRKRSRGLPESIIAIIRKILRKEYFTRKRYPLTRAHILINNTLQNLRGSDAKTSEISLSTARRYANEVGPYFKDVARYGPAYARNKWRYSLEGTVTHRVLERVEIDHTQLDMVVICDRSGLPLGRPTITVVIDAHSGYVLSFFISFWGTGLGPSLNAIKIGIMPKEDYCNGPTVLSNPWLGYGIFELIVVDNGLEFHSPQFQLAAWHLNADIQYCAVRQPWLKPSVERVLGTLELYLPAEGHVHKPLSNYLPPNPRETASITFSQLCYGLLKCFVDILPMEPNNRTLIEPFEVFRDGFERLPPPLLPSSFNEISLISAMSKTMSVGNEGVVFMYLRYNSVELQNLRRRTAHTFKTLIKFQPEDLNSIYVQDPTTKMWLLVPSCQPEYTYQLSIVQHHAIRKQLKGQLDSRNTAENLIRAKIDLIEMWADFLRGNRGKKNIQAAQKFGTLTSAQTLTGEAFPMVIPRESTLIVPEDIVIPSREIPQFSSFQLD</sequence>
<dbReference type="GO" id="GO:0003676">
    <property type="term" value="F:nucleic acid binding"/>
    <property type="evidence" value="ECO:0007669"/>
    <property type="project" value="InterPro"/>
</dbReference>
<dbReference type="AlphaFoldDB" id="A0A127QMX6"/>
<evidence type="ECO:0000313" key="3">
    <source>
        <dbReference type="Proteomes" id="UP000071778"/>
    </source>
</evidence>
<dbReference type="OrthoDB" id="5439087at2"/>
<dbReference type="Gene3D" id="3.30.420.10">
    <property type="entry name" value="Ribonuclease H-like superfamily/Ribonuclease H"/>
    <property type="match status" value="1"/>
</dbReference>
<organism evidence="2 3">
    <name type="scientific">Collimonas arenae</name>
    <dbReference type="NCBI Taxonomy" id="279058"/>
    <lineage>
        <taxon>Bacteria</taxon>
        <taxon>Pseudomonadati</taxon>
        <taxon>Pseudomonadota</taxon>
        <taxon>Betaproteobacteria</taxon>
        <taxon>Burkholderiales</taxon>
        <taxon>Oxalobacteraceae</taxon>
        <taxon>Collimonas</taxon>
    </lineage>
</organism>
<dbReference type="GO" id="GO:0015074">
    <property type="term" value="P:DNA integration"/>
    <property type="evidence" value="ECO:0007669"/>
    <property type="project" value="InterPro"/>
</dbReference>
<dbReference type="RefSeq" id="WP_061537404.1">
    <property type="nucleotide sequence ID" value="NZ_CP013233.1"/>
</dbReference>
<dbReference type="InterPro" id="IPR012337">
    <property type="entry name" value="RNaseH-like_sf"/>
</dbReference>